<evidence type="ECO:0000256" key="9">
    <source>
        <dbReference type="ARBA" id="ARBA00023004"/>
    </source>
</evidence>
<organism evidence="15 16">
    <name type="scientific">Clitoria ternatea</name>
    <name type="common">Butterfly pea</name>
    <dbReference type="NCBI Taxonomy" id="43366"/>
    <lineage>
        <taxon>Eukaryota</taxon>
        <taxon>Viridiplantae</taxon>
        <taxon>Streptophyta</taxon>
        <taxon>Embryophyta</taxon>
        <taxon>Tracheophyta</taxon>
        <taxon>Spermatophyta</taxon>
        <taxon>Magnoliopsida</taxon>
        <taxon>eudicotyledons</taxon>
        <taxon>Gunneridae</taxon>
        <taxon>Pentapetalae</taxon>
        <taxon>rosids</taxon>
        <taxon>fabids</taxon>
        <taxon>Fabales</taxon>
        <taxon>Fabaceae</taxon>
        <taxon>Papilionoideae</taxon>
        <taxon>50 kb inversion clade</taxon>
        <taxon>NPAAA clade</taxon>
        <taxon>indigoferoid/millettioid clade</taxon>
        <taxon>Phaseoleae</taxon>
        <taxon>Clitoria</taxon>
    </lineage>
</organism>
<evidence type="ECO:0000256" key="12">
    <source>
        <dbReference type="PIRSR" id="PIRSR600823-3"/>
    </source>
</evidence>
<dbReference type="SUPFAM" id="SSF48113">
    <property type="entry name" value="Heme-dependent peroxidases"/>
    <property type="match status" value="1"/>
</dbReference>
<dbReference type="PROSITE" id="PS00435">
    <property type="entry name" value="PEROXIDASE_1"/>
    <property type="match status" value="1"/>
</dbReference>
<evidence type="ECO:0000256" key="4">
    <source>
        <dbReference type="ARBA" id="ARBA00012313"/>
    </source>
</evidence>
<dbReference type="GO" id="GO:0042744">
    <property type="term" value="P:hydrogen peroxide catabolic process"/>
    <property type="evidence" value="ECO:0007669"/>
    <property type="project" value="InterPro"/>
</dbReference>
<gene>
    <name evidence="15" type="ORF">RJT34_09428</name>
</gene>
<feature type="binding site" description="axial binding residue" evidence="12">
    <location>
        <position position="116"/>
    </location>
    <ligand>
        <name>heme b</name>
        <dbReference type="ChEBI" id="CHEBI:60344"/>
    </ligand>
    <ligandPart>
        <name>Fe</name>
        <dbReference type="ChEBI" id="CHEBI:18248"/>
    </ligandPart>
</feature>
<keyword evidence="8" id="KW-0560">Oxidoreductase</keyword>
<keyword evidence="6" id="KW-0349">Heme</keyword>
<dbReference type="GO" id="GO:0006979">
    <property type="term" value="P:response to oxidative stress"/>
    <property type="evidence" value="ECO:0007669"/>
    <property type="project" value="InterPro"/>
</dbReference>
<evidence type="ECO:0000256" key="1">
    <source>
        <dbReference type="ARBA" id="ARBA00000189"/>
    </source>
</evidence>
<feature type="binding site" evidence="12">
    <location>
        <position position="117"/>
    </location>
    <ligand>
        <name>Ca(2+)</name>
        <dbReference type="ChEBI" id="CHEBI:29108"/>
        <label>2</label>
    </ligand>
</feature>
<dbReference type="EC" id="1.11.1.7" evidence="4"/>
<feature type="binding site" evidence="12">
    <location>
        <position position="172"/>
    </location>
    <ligand>
        <name>Ca(2+)</name>
        <dbReference type="ChEBI" id="CHEBI:29108"/>
        <label>2</label>
    </ligand>
</feature>
<comment type="caution">
    <text evidence="15">The sequence shown here is derived from an EMBL/GenBank/DDBJ whole genome shotgun (WGS) entry which is preliminary data.</text>
</comment>
<evidence type="ECO:0000256" key="5">
    <source>
        <dbReference type="ARBA" id="ARBA00022559"/>
    </source>
</evidence>
<dbReference type="PANTHER" id="PTHR31517:SF51">
    <property type="entry name" value="PEROXIDASE 55"/>
    <property type="match status" value="1"/>
</dbReference>
<comment type="similarity">
    <text evidence="3">Belongs to the peroxidase family. Ascorbate peroxidase subfamily.</text>
</comment>
<comment type="function">
    <text evidence="2">Removal of H(2)O(2), oxidation of toxic reductants, biosynthesis and degradation of lignin, suberization, auxin catabolism, response to environmental stresses such as wounding, pathogen attack and oxidative stress. These functions might be dependent on each isozyme/isoform in each plant tissue.</text>
</comment>
<feature type="disulfide bond" evidence="13">
    <location>
        <begin position="44"/>
        <end position="240"/>
    </location>
</feature>
<dbReference type="AlphaFoldDB" id="A0AAN9K6V9"/>
<dbReference type="InterPro" id="IPR033905">
    <property type="entry name" value="Secretory_peroxidase"/>
</dbReference>
<dbReference type="Gene3D" id="1.10.420.10">
    <property type="entry name" value="Peroxidase, domain 2"/>
    <property type="match status" value="1"/>
</dbReference>
<dbReference type="PANTHER" id="PTHR31517">
    <property type="match status" value="1"/>
</dbReference>
<dbReference type="GO" id="GO:0046872">
    <property type="term" value="F:metal ion binding"/>
    <property type="evidence" value="ECO:0007669"/>
    <property type="project" value="UniProtKB-KW"/>
</dbReference>
<proteinExistence type="inferred from homology"/>
<dbReference type="InterPro" id="IPR002016">
    <property type="entry name" value="Haem_peroxidase"/>
</dbReference>
<accession>A0AAN9K6V9</accession>
<keyword evidence="9 12" id="KW-0408">Iron</keyword>
<name>A0AAN9K6V9_CLITE</name>
<evidence type="ECO:0000256" key="8">
    <source>
        <dbReference type="ARBA" id="ARBA00023002"/>
    </source>
</evidence>
<dbReference type="InterPro" id="IPR010255">
    <property type="entry name" value="Haem_peroxidase_sf"/>
</dbReference>
<dbReference type="InterPro" id="IPR000823">
    <property type="entry name" value="Peroxidase_pln"/>
</dbReference>
<comment type="cofactor">
    <cofactor evidence="12">
        <name>Ca(2+)</name>
        <dbReference type="ChEBI" id="CHEBI:29108"/>
    </cofactor>
    <text evidence="12">Binds 2 calcium ions per subunit.</text>
</comment>
<dbReference type="InterPro" id="IPR019793">
    <property type="entry name" value="Peroxidases_heam-ligand_BS"/>
</dbReference>
<keyword evidence="12" id="KW-0106">Calcium</keyword>
<keyword evidence="16" id="KW-1185">Reference proteome</keyword>
<dbReference type="Proteomes" id="UP001359559">
    <property type="component" value="Unassembled WGS sequence"/>
</dbReference>
<keyword evidence="10 13" id="KW-1015">Disulfide bond</keyword>
<sequence>MIASPNGDAEKDASENLSLAGDGFDTVIKAKKAVDAACPGVVSCADILALATRDVIGLLGGPLFKVELGRRDGLNSKASNVEGNLPRANFNLEELNALFSKNGLTQRDMIALSGAHTIGFSHCDQFANRLYSSHVDPSLDPSYAKHLMQDCPKNADPGVVIPLDPQTPAAFDNIYYKNLVSGKGLLTSDQVLFRDPNSRSTVVQFANGPSDFNDAFVTAMRKLGRVGVKTGKDGEIRKDCTAFNS</sequence>
<evidence type="ECO:0000313" key="16">
    <source>
        <dbReference type="Proteomes" id="UP001359559"/>
    </source>
</evidence>
<evidence type="ECO:0000256" key="11">
    <source>
        <dbReference type="PIRSR" id="PIRSR600823-2"/>
    </source>
</evidence>
<reference evidence="15 16" key="1">
    <citation type="submission" date="2024-01" db="EMBL/GenBank/DDBJ databases">
        <title>The genomes of 5 underutilized Papilionoideae crops provide insights into root nodulation and disease resistance.</title>
        <authorList>
            <person name="Yuan L."/>
        </authorList>
    </citation>
    <scope>NUCLEOTIDE SEQUENCE [LARGE SCALE GENOMIC DNA]</scope>
    <source>
        <strain evidence="15">LY-2023</strain>
        <tissue evidence="15">Leaf</tissue>
    </source>
</reference>
<evidence type="ECO:0000256" key="6">
    <source>
        <dbReference type="ARBA" id="ARBA00022617"/>
    </source>
</evidence>
<dbReference type="PRINTS" id="PR00461">
    <property type="entry name" value="PLPEROXIDASE"/>
</dbReference>
<comment type="catalytic activity">
    <reaction evidence="1">
        <text>2 a phenolic donor + H2O2 = 2 a phenolic radical donor + 2 H2O</text>
        <dbReference type="Rhea" id="RHEA:56136"/>
        <dbReference type="ChEBI" id="CHEBI:15377"/>
        <dbReference type="ChEBI" id="CHEBI:16240"/>
        <dbReference type="ChEBI" id="CHEBI:139520"/>
        <dbReference type="ChEBI" id="CHEBI:139521"/>
        <dbReference type="EC" id="1.11.1.7"/>
    </reaction>
</comment>
<comment type="cofactor">
    <cofactor evidence="12">
        <name>heme b</name>
        <dbReference type="ChEBI" id="CHEBI:60344"/>
    </cofactor>
    <text evidence="12">Binds 1 heme b (iron(II)-protoporphyrin IX) group per subunit.</text>
</comment>
<evidence type="ECO:0000313" key="15">
    <source>
        <dbReference type="EMBL" id="KAK7311348.1"/>
    </source>
</evidence>
<feature type="disulfide bond" evidence="13">
    <location>
        <begin position="123"/>
        <end position="151"/>
    </location>
</feature>
<feature type="binding site" evidence="11">
    <location>
        <position position="86"/>
    </location>
    <ligand>
        <name>substrate</name>
    </ligand>
</feature>
<evidence type="ECO:0000259" key="14">
    <source>
        <dbReference type="PROSITE" id="PS50873"/>
    </source>
</evidence>
<dbReference type="CDD" id="cd00693">
    <property type="entry name" value="secretory_peroxidase"/>
    <property type="match status" value="1"/>
</dbReference>
<feature type="binding site" evidence="12">
    <location>
        <position position="164"/>
    </location>
    <ligand>
        <name>Ca(2+)</name>
        <dbReference type="ChEBI" id="CHEBI:29108"/>
        <label>2</label>
    </ligand>
</feature>
<keyword evidence="5" id="KW-0575">Peroxidase</keyword>
<dbReference type="GO" id="GO:0140825">
    <property type="term" value="F:lactoperoxidase activity"/>
    <property type="evidence" value="ECO:0007669"/>
    <property type="project" value="UniProtKB-EC"/>
</dbReference>
<evidence type="ECO:0000256" key="7">
    <source>
        <dbReference type="ARBA" id="ARBA00022723"/>
    </source>
</evidence>
<evidence type="ECO:0000256" key="2">
    <source>
        <dbReference type="ARBA" id="ARBA00002322"/>
    </source>
</evidence>
<dbReference type="PRINTS" id="PR00458">
    <property type="entry name" value="PEROXIDASE"/>
</dbReference>
<evidence type="ECO:0000256" key="10">
    <source>
        <dbReference type="ARBA" id="ARBA00023157"/>
    </source>
</evidence>
<dbReference type="EMBL" id="JAYKXN010000002">
    <property type="protein sequence ID" value="KAK7311348.1"/>
    <property type="molecule type" value="Genomic_DNA"/>
</dbReference>
<dbReference type="PROSITE" id="PS50873">
    <property type="entry name" value="PEROXIDASE_4"/>
    <property type="match status" value="1"/>
</dbReference>
<feature type="binding site" evidence="12">
    <location>
        <position position="167"/>
    </location>
    <ligand>
        <name>Ca(2+)</name>
        <dbReference type="ChEBI" id="CHEBI:29108"/>
        <label>2</label>
    </ligand>
</feature>
<dbReference type="Pfam" id="PF00141">
    <property type="entry name" value="peroxidase"/>
    <property type="match status" value="1"/>
</dbReference>
<keyword evidence="7 12" id="KW-0479">Metal-binding</keyword>
<feature type="binding site" evidence="12">
    <location>
        <position position="10"/>
    </location>
    <ligand>
        <name>Ca(2+)</name>
        <dbReference type="ChEBI" id="CHEBI:29108"/>
        <label>1</label>
    </ligand>
</feature>
<protein>
    <recommendedName>
        <fullName evidence="4">peroxidase</fullName>
        <ecNumber evidence="4">1.11.1.7</ecNumber>
    </recommendedName>
</protein>
<evidence type="ECO:0000256" key="13">
    <source>
        <dbReference type="PIRSR" id="PIRSR600823-5"/>
    </source>
</evidence>
<evidence type="ECO:0000256" key="3">
    <source>
        <dbReference type="ARBA" id="ARBA00006873"/>
    </source>
</evidence>
<dbReference type="FunFam" id="1.10.420.10:FF:000001">
    <property type="entry name" value="Peroxidase"/>
    <property type="match status" value="1"/>
</dbReference>
<dbReference type="GO" id="GO:0020037">
    <property type="term" value="F:heme binding"/>
    <property type="evidence" value="ECO:0007669"/>
    <property type="project" value="InterPro"/>
</dbReference>
<dbReference type="Gene3D" id="1.10.520.10">
    <property type="match status" value="1"/>
</dbReference>
<feature type="domain" description="Plant heme peroxidase family profile" evidence="14">
    <location>
        <begin position="1"/>
        <end position="244"/>
    </location>
</feature>